<feature type="region of interest" description="Disordered" evidence="1">
    <location>
        <begin position="1940"/>
        <end position="1962"/>
    </location>
</feature>
<name>A0ABW5JJ23_9BACT</name>
<dbReference type="EMBL" id="JBHULI010000024">
    <property type="protein sequence ID" value="MFD2532418.1"/>
    <property type="molecule type" value="Genomic_DNA"/>
</dbReference>
<dbReference type="InterPro" id="IPR025684">
    <property type="entry name" value="SprA_N_dom"/>
</dbReference>
<accession>A0ABW5JJ23</accession>
<organism evidence="4 5">
    <name type="scientific">Gracilimonas halophila</name>
    <dbReference type="NCBI Taxonomy" id="1834464"/>
    <lineage>
        <taxon>Bacteria</taxon>
        <taxon>Pseudomonadati</taxon>
        <taxon>Balneolota</taxon>
        <taxon>Balneolia</taxon>
        <taxon>Balneolales</taxon>
        <taxon>Balneolaceae</taxon>
        <taxon>Gracilimonas</taxon>
    </lineage>
</organism>
<keyword evidence="2" id="KW-1133">Transmembrane helix</keyword>
<evidence type="ECO:0000256" key="1">
    <source>
        <dbReference type="SAM" id="MobiDB-lite"/>
    </source>
</evidence>
<protein>
    <submittedName>
        <fullName evidence="4">Cell surface protein SprA</fullName>
    </submittedName>
</protein>
<feature type="compositionally biased region" description="Basic and acidic residues" evidence="1">
    <location>
        <begin position="1940"/>
        <end position="1951"/>
    </location>
</feature>
<dbReference type="NCBIfam" id="TIGR04189">
    <property type="entry name" value="surface_SprA"/>
    <property type="match status" value="1"/>
</dbReference>
<reference evidence="5" key="1">
    <citation type="journal article" date="2019" name="Int. J. Syst. Evol. Microbiol.">
        <title>The Global Catalogue of Microorganisms (GCM) 10K type strain sequencing project: providing services to taxonomists for standard genome sequencing and annotation.</title>
        <authorList>
            <consortium name="The Broad Institute Genomics Platform"/>
            <consortium name="The Broad Institute Genome Sequencing Center for Infectious Disease"/>
            <person name="Wu L."/>
            <person name="Ma J."/>
        </authorList>
    </citation>
    <scope>NUCLEOTIDE SEQUENCE [LARGE SCALE GENOMIC DNA]</scope>
    <source>
        <strain evidence="5">KCTC 52042</strain>
    </source>
</reference>
<evidence type="ECO:0000259" key="3">
    <source>
        <dbReference type="Pfam" id="PF14349"/>
    </source>
</evidence>
<feature type="transmembrane region" description="Helical" evidence="2">
    <location>
        <begin position="7"/>
        <end position="28"/>
    </location>
</feature>
<dbReference type="InterPro" id="IPR026377">
    <property type="entry name" value="Cell_surface_SprA"/>
</dbReference>
<feature type="domain" description="Gliding motility protein SprA N-terminal" evidence="3">
    <location>
        <begin position="170"/>
        <end position="362"/>
    </location>
</feature>
<keyword evidence="5" id="KW-1185">Reference proteome</keyword>
<feature type="domain" description="Gliding motility protein SprA N-terminal" evidence="3">
    <location>
        <begin position="1112"/>
        <end position="1632"/>
    </location>
</feature>
<evidence type="ECO:0000313" key="4">
    <source>
        <dbReference type="EMBL" id="MFD2532418.1"/>
    </source>
</evidence>
<sequence>MNSFLKLVYFLPFACIVNVLLMIGVSYAQDTTDIGMDIAESDSVLEGINFIFRAPQSSSGFDSRTYPGKLYYIQSSKEQFTTSWDSSGIYQTRRLIHGIDVSSPTVFTFEAYARFKREQQKKENRYALIQESKDVEGDGRGLLDFSLQIPGGQSSVFTTIFGKPEVNLRVNGSANMNVGVAIQNIDDPTIEPDLQRRVDPTFNQNLQLNIQGTIGDKLTIATDWDTERAFDFQNRLSIVYEGYEDEIIKRIEMGNVSMETGNSLIRGGASLFGIKSVAELGSFKFTSVVSQQKGESETQTITGGAQETEFSVRPSQYQNNRHFFIDFYNLQEFENNVSDPQQLGQAYQISDLRVWISEPQINTTDPEAVRAAAFVDLGVVENLDGSFELPNPANDSIDDALLDANRGNTSASAESFNVSGNDFYNGYFRPLQEGADYTINKTLGYISLNRTLNSGSYLAVSFVRQGIAGEAENIIEVGDISPQSAGLTYLKLIRTNNPTPDLRSWPLTMRNVYSLGVSNVMQDGLSVDIKYRVGNVDDTNLPGRNRTLLQDLGLDRTDSEGAENPDNQIDFSGIVLNPFNGTVLFPYLEPFGNRIRTLLQGTGASDSLIESVTYDELYTERQNNAGQSNKDNYYRIEGVSKGGVSGNFSIGISLVEGSVKVFANSTELTEGVDYEVDYSFGTVTILNDRYLASGQDIRIEYENNQLNAIGQKNFTGLRAEYEVNEDIRFGGTYFKLKEQPLSDKITIGNESINNTILGMDATASFDTPWITQFIDQIPLLQTKEESNINISGEFAQLRPGVSQTNAVRDAIDNGKLFNDEENGLVFIDDFEGTKQSISFMSPTRWNLGAAPAAVPGYGPDETYFTNPEFTPVNTLESKIARSDLRSQFSWYTIPRNISSILDGAQETPESETVLTEDVFPGRETNNAEEDVINTLDIFYNPAERGPYNYNYDLKNALENNPEKQWGGMTAVIPSGQEDLTQNNVEFIEFWVQPVLPDGREPTASDVEAYDGKIYIDIGTISEDVVPNFDLNSEDGLASNLSNLELDSFGENARSYVPANPTAPQGQFSNEDRELEDVGFDGVPNRDGFDTQKTETALFSNFVDSMRFAYGENSPAFQAIQADPSNDDYIFYGESRIQNLPLHERFHRVLGYHEGNTPTAGGDKRAITPRPDSEGMVSRANVETNNNYYQYEIELNPADFSNLEIGSEGTYIVDKVSGERQQDRWHLVRIPLSEFKRKVGDIDGFQNISHIRMWMSGYEKPFTMRFATFEFIGSQWRKVEDIDETQNASGEFKVSTINIEENANREPIPYRQPEGAIRSLNRGAQVQSLDNEQSIVLGIEDLGPGEIQMVKKVYPGGLNLLNYSNMRMFVHGEGYWDQSKEGNGRRDAELVIRMGTDLNANYYEYRQPISPSDPDFPYSNYSPDGGGNLLGDAEEVWRYEENSMNVILAAFNELKQLRDQQQGIDLSQKFELPLSPEEDDAVDGAVVAIRGNPSLGRVSEFGMGIQNPYDPSDVNSPGGPSLDGEFWLNELRVSGFDNEKGWKANAKASFKFADFATVNTNFTRTTTGFGGLDSRLGTRSVADDIGYDLSSTVNLHKLIPDRYGWNFPVTVSTRKNISTPKFLPNQGDVRLDDFVNATNSNPSLSESEKETLINQRIDEIETVRDNFSINVSNISKRNSKSKLAQYTIDNTRLSYVYNEGSAKNPEIQFQNDWNYTSSLQYNLAFNNVKLFRPFSFTEDVPVLGVLSGLRLGYMPSSISASANLNRSYTEKRRRPQVLSDGLEEIQPLQQSHTFNQRSTFGFSYNLTPNIPISFRTNTNYDLSSAGRQDVNATGLDADSASYRLLPTFEVLNKIVTDTLSARRSNYEETYTTSWRPNFNRISALNWLTYSASYSGGYGWTNSPRGSDLGAGVSNSFRLDHTLKFGVGDLIDKISFFEKMEEADSEASRERNQETPYGEEEPEPDLFKDAQFVGRKILLALFSMQSIDISYNDTKTSSQAGYSGESQLYYAFSGPGSSHYSPPFGYRIGLQEELPRSQLIQRGPEGRTITLPKNNNYSDNVTLGTKLNLSTNLTLDLSWNTKWDERRTDNISLTPNGEFESTVTASGNISSSVWAFGKGYRDLFERQLQTAFDDLDGSNVISDETGNGDGRVVLNRKTLEEDFRSSYLGGGNGVIGEKGYTPIPKPNWRLTWSGVEDLIPFIGNSMRRATLTHSYTGNYRVGWNLNTITGEQPGQGIGAFSVIDVKGEFEPTSINIEQRFSPLIQLNVTWQSDLRTQIGYDRSKTTSLALSSRTVTERLSKGLTTSINYTFRGIRLPFFPRIKNNIDVTINGGFANDTEQKFYLSQDIEQALSVIDPVTNVSQYDFTDPFITGQNRINASFVLGYRFSQTVTSNFEYTFTKVEPKSSAFPPRTNHDIRFNFRIAIQSR</sequence>
<proteinExistence type="predicted"/>
<feature type="region of interest" description="Disordered" evidence="1">
    <location>
        <begin position="1152"/>
        <end position="1175"/>
    </location>
</feature>
<gene>
    <name evidence="4" type="primary">sprA</name>
    <name evidence="4" type="ORF">ACFSVN_08175</name>
</gene>
<keyword evidence="2" id="KW-0472">Membrane</keyword>
<keyword evidence="2" id="KW-0812">Transmembrane</keyword>
<dbReference type="Pfam" id="PF14349">
    <property type="entry name" value="SprA_N"/>
    <property type="match status" value="2"/>
</dbReference>
<evidence type="ECO:0000313" key="5">
    <source>
        <dbReference type="Proteomes" id="UP001597460"/>
    </source>
</evidence>
<comment type="caution">
    <text evidence="4">The sequence shown here is derived from an EMBL/GenBank/DDBJ whole genome shotgun (WGS) entry which is preliminary data.</text>
</comment>
<evidence type="ECO:0000256" key="2">
    <source>
        <dbReference type="SAM" id="Phobius"/>
    </source>
</evidence>
<dbReference type="Proteomes" id="UP001597460">
    <property type="component" value="Unassembled WGS sequence"/>
</dbReference>